<sequence>MIGSWYERMIIHTRTETAQTPTVGSNGEFSAMDKSLMEQCRMEVQGARVMNFFSRRRSNDGTTLPKVVTLISRRNAKGRASDWNEVVTRERKIEEMDEVSNAFRIADPSVRLA</sequence>
<gene>
    <name evidence="1" type="ORF">ACH5RR_023118</name>
</gene>
<dbReference type="Proteomes" id="UP001630127">
    <property type="component" value="Unassembled WGS sequence"/>
</dbReference>
<proteinExistence type="predicted"/>
<evidence type="ECO:0000313" key="1">
    <source>
        <dbReference type="EMBL" id="KAL3516216.1"/>
    </source>
</evidence>
<keyword evidence="2" id="KW-1185">Reference proteome</keyword>
<protein>
    <submittedName>
        <fullName evidence="1">Uncharacterized protein</fullName>
    </submittedName>
</protein>
<name>A0ABD2Z9Q3_9GENT</name>
<organism evidence="1 2">
    <name type="scientific">Cinchona calisaya</name>
    <dbReference type="NCBI Taxonomy" id="153742"/>
    <lineage>
        <taxon>Eukaryota</taxon>
        <taxon>Viridiplantae</taxon>
        <taxon>Streptophyta</taxon>
        <taxon>Embryophyta</taxon>
        <taxon>Tracheophyta</taxon>
        <taxon>Spermatophyta</taxon>
        <taxon>Magnoliopsida</taxon>
        <taxon>eudicotyledons</taxon>
        <taxon>Gunneridae</taxon>
        <taxon>Pentapetalae</taxon>
        <taxon>asterids</taxon>
        <taxon>lamiids</taxon>
        <taxon>Gentianales</taxon>
        <taxon>Rubiaceae</taxon>
        <taxon>Cinchonoideae</taxon>
        <taxon>Cinchoneae</taxon>
        <taxon>Cinchona</taxon>
    </lineage>
</organism>
<dbReference type="EMBL" id="JBJUIK010000010">
    <property type="protein sequence ID" value="KAL3516216.1"/>
    <property type="molecule type" value="Genomic_DNA"/>
</dbReference>
<accession>A0ABD2Z9Q3</accession>
<evidence type="ECO:0000313" key="2">
    <source>
        <dbReference type="Proteomes" id="UP001630127"/>
    </source>
</evidence>
<comment type="caution">
    <text evidence="1">The sequence shown here is derived from an EMBL/GenBank/DDBJ whole genome shotgun (WGS) entry which is preliminary data.</text>
</comment>
<dbReference type="AlphaFoldDB" id="A0ABD2Z9Q3"/>
<reference evidence="1 2" key="1">
    <citation type="submission" date="2024-11" db="EMBL/GenBank/DDBJ databases">
        <title>A near-complete genome assembly of Cinchona calisaya.</title>
        <authorList>
            <person name="Lian D.C."/>
            <person name="Zhao X.W."/>
            <person name="Wei L."/>
        </authorList>
    </citation>
    <scope>NUCLEOTIDE SEQUENCE [LARGE SCALE GENOMIC DNA]</scope>
    <source>
        <tissue evidence="1">Nenye</tissue>
    </source>
</reference>